<dbReference type="InterPro" id="IPR042769">
    <property type="entry name" value="SPATA6_fam"/>
</dbReference>
<evidence type="ECO:0000259" key="3">
    <source>
        <dbReference type="Pfam" id="PF14909"/>
    </source>
</evidence>
<dbReference type="Proteomes" id="UP000759131">
    <property type="component" value="Unassembled WGS sequence"/>
</dbReference>
<dbReference type="EMBL" id="CAJPIZ010030572">
    <property type="protein sequence ID" value="CAG2119937.1"/>
    <property type="molecule type" value="Genomic_DNA"/>
</dbReference>
<dbReference type="GO" id="GO:0120212">
    <property type="term" value="C:sperm head-tail coupling apparatus"/>
    <property type="evidence" value="ECO:0007669"/>
    <property type="project" value="InterPro"/>
</dbReference>
<dbReference type="GO" id="GO:0007283">
    <property type="term" value="P:spermatogenesis"/>
    <property type="evidence" value="ECO:0007669"/>
    <property type="project" value="InterPro"/>
</dbReference>
<dbReference type="GO" id="GO:0032027">
    <property type="term" value="F:myosin light chain binding"/>
    <property type="evidence" value="ECO:0007669"/>
    <property type="project" value="InterPro"/>
</dbReference>
<name>A0A7R9LP12_9ACAR</name>
<reference evidence="4" key="1">
    <citation type="submission" date="2020-11" db="EMBL/GenBank/DDBJ databases">
        <authorList>
            <person name="Tran Van P."/>
        </authorList>
    </citation>
    <scope>NUCLEOTIDE SEQUENCE</scope>
</reference>
<dbReference type="PANTHER" id="PTHR16435">
    <property type="entry name" value="SPERMATOGENESIS-ASSOCIATED PROTEIN 6 SPATA6"/>
    <property type="match status" value="1"/>
</dbReference>
<sequence>MRILTDIQISMISCPGVRISSYKTKLYLRIKLFNCLAISSQFKPKFPVILYEHFYFDQHFDSRNNKQLLDLLSDQELVIELMDEKNLILCKYESKANDFLYPRPQLRPKYSQSSRSLLMDCCLLPIAPKLEFNIINTITEDVEECDTDIDINTLESDSIESDLESEENSPLQSLRLSSKSRYVYGGRAIADGRPLSGSPPEVSAIGLWIAVRSV</sequence>
<keyword evidence="2" id="KW-0597">Phosphoprotein</keyword>
<dbReference type="EMBL" id="OC885147">
    <property type="protein sequence ID" value="CAD7644068.1"/>
    <property type="molecule type" value="Genomic_DNA"/>
</dbReference>
<keyword evidence="5" id="KW-1185">Reference proteome</keyword>
<organism evidence="4">
    <name type="scientific">Medioppia subpectinata</name>
    <dbReference type="NCBI Taxonomy" id="1979941"/>
    <lineage>
        <taxon>Eukaryota</taxon>
        <taxon>Metazoa</taxon>
        <taxon>Ecdysozoa</taxon>
        <taxon>Arthropoda</taxon>
        <taxon>Chelicerata</taxon>
        <taxon>Arachnida</taxon>
        <taxon>Acari</taxon>
        <taxon>Acariformes</taxon>
        <taxon>Sarcoptiformes</taxon>
        <taxon>Oribatida</taxon>
        <taxon>Brachypylina</taxon>
        <taxon>Oppioidea</taxon>
        <taxon>Oppiidae</taxon>
        <taxon>Medioppia</taxon>
    </lineage>
</organism>
<feature type="domain" description="Spermatogenesis-associated protein 6 N-terminal" evidence="3">
    <location>
        <begin position="6"/>
        <end position="136"/>
    </location>
</feature>
<dbReference type="InterPro" id="IPR032732">
    <property type="entry name" value="SPATA6_N"/>
</dbReference>
<accession>A0A7R9LP12</accession>
<evidence type="ECO:0000256" key="1">
    <source>
        <dbReference type="ARBA" id="ARBA00006215"/>
    </source>
</evidence>
<proteinExistence type="inferred from homology"/>
<gene>
    <name evidence="4" type="ORF">OSB1V03_LOCUS19884</name>
</gene>
<evidence type="ECO:0000256" key="2">
    <source>
        <dbReference type="ARBA" id="ARBA00022553"/>
    </source>
</evidence>
<dbReference type="AlphaFoldDB" id="A0A7R9LP12"/>
<dbReference type="PANTHER" id="PTHR16435:SF6">
    <property type="entry name" value="IP09370P"/>
    <property type="match status" value="1"/>
</dbReference>
<evidence type="ECO:0000313" key="4">
    <source>
        <dbReference type="EMBL" id="CAD7644068.1"/>
    </source>
</evidence>
<evidence type="ECO:0000313" key="5">
    <source>
        <dbReference type="Proteomes" id="UP000759131"/>
    </source>
</evidence>
<dbReference type="OrthoDB" id="5963614at2759"/>
<dbReference type="Pfam" id="PF14909">
    <property type="entry name" value="SPATA6"/>
    <property type="match status" value="1"/>
</dbReference>
<comment type="similarity">
    <text evidence="1">Belongs to the SPATA6 family.</text>
</comment>
<protein>
    <recommendedName>
        <fullName evidence="3">Spermatogenesis-associated protein 6 N-terminal domain-containing protein</fullName>
    </recommendedName>
</protein>